<name>A0A3P6F1B1_BRAOL</name>
<proteinExistence type="predicted"/>
<evidence type="ECO:0000313" key="1">
    <source>
        <dbReference type="EMBL" id="VDD40974.1"/>
    </source>
</evidence>
<protein>
    <submittedName>
        <fullName evidence="1">Uncharacterized protein</fullName>
    </submittedName>
</protein>
<dbReference type="AlphaFoldDB" id="A0A3P6F1B1"/>
<gene>
    <name evidence="1" type="ORF">BOLC7T46534H</name>
</gene>
<accession>A0A3P6F1B1</accession>
<sequence length="50" mass="5897">MILWKRLMWTTVGRLITASSLQRRSISTSWRGKSILWLRFSTLTKTEVVT</sequence>
<reference evidence="1" key="1">
    <citation type="submission" date="2018-11" db="EMBL/GenBank/DDBJ databases">
        <authorList>
            <consortium name="Genoscope - CEA"/>
            <person name="William W."/>
        </authorList>
    </citation>
    <scope>NUCLEOTIDE SEQUENCE</scope>
</reference>
<dbReference type="EMBL" id="LR031876">
    <property type="protein sequence ID" value="VDD40974.1"/>
    <property type="molecule type" value="Genomic_DNA"/>
</dbReference>
<organism evidence="1">
    <name type="scientific">Brassica oleracea</name>
    <name type="common">Wild cabbage</name>
    <dbReference type="NCBI Taxonomy" id="3712"/>
    <lineage>
        <taxon>Eukaryota</taxon>
        <taxon>Viridiplantae</taxon>
        <taxon>Streptophyta</taxon>
        <taxon>Embryophyta</taxon>
        <taxon>Tracheophyta</taxon>
        <taxon>Spermatophyta</taxon>
        <taxon>Magnoliopsida</taxon>
        <taxon>eudicotyledons</taxon>
        <taxon>Gunneridae</taxon>
        <taxon>Pentapetalae</taxon>
        <taxon>rosids</taxon>
        <taxon>malvids</taxon>
        <taxon>Brassicales</taxon>
        <taxon>Brassicaceae</taxon>
        <taxon>Brassiceae</taxon>
        <taxon>Brassica</taxon>
    </lineage>
</organism>